<dbReference type="Proteomes" id="UP000600363">
    <property type="component" value="Unassembled WGS sequence"/>
</dbReference>
<dbReference type="EMBL" id="DUIH01000002">
    <property type="protein sequence ID" value="HIH69057.1"/>
    <property type="molecule type" value="Genomic_DNA"/>
</dbReference>
<feature type="domain" description="Rubredoxin-like" evidence="1">
    <location>
        <begin position="56"/>
        <end position="101"/>
    </location>
</feature>
<reference evidence="2" key="1">
    <citation type="journal article" date="2020" name="bioRxiv">
        <title>A rank-normalized archaeal taxonomy based on genome phylogeny resolves widespread incomplete and uneven classifications.</title>
        <authorList>
            <person name="Rinke C."/>
            <person name="Chuvochina M."/>
            <person name="Mussig A.J."/>
            <person name="Chaumeil P.-A."/>
            <person name="Waite D.W."/>
            <person name="Whitman W.B."/>
            <person name="Parks D.H."/>
            <person name="Hugenholtz P."/>
        </authorList>
    </citation>
    <scope>NUCLEOTIDE SEQUENCE</scope>
    <source>
        <strain evidence="2">UBA12518</strain>
    </source>
</reference>
<dbReference type="Pfam" id="PF21349">
    <property type="entry name" value="RUBY_RBDX"/>
    <property type="match status" value="1"/>
</dbReference>
<dbReference type="Gene3D" id="2.20.28.10">
    <property type="match status" value="2"/>
</dbReference>
<sequence length="104" mass="11936">MVEWICTSCGHIVQAEEMPTVCEECGEEHTYERVEKLDWRESCDDEFSPKEGGKMDIRWRCANCGYTYRGEAPLDTCPSCGGICTIVNDTDYTPDRDFDSVQKY</sequence>
<dbReference type="PROSITE" id="PS50903">
    <property type="entry name" value="RUBREDOXIN_LIKE"/>
    <property type="match status" value="1"/>
</dbReference>
<evidence type="ECO:0000259" key="1">
    <source>
        <dbReference type="PROSITE" id="PS50903"/>
    </source>
</evidence>
<comment type="caution">
    <text evidence="2">The sequence shown here is derived from an EMBL/GenBank/DDBJ whole genome shotgun (WGS) entry which is preliminary data.</text>
</comment>
<dbReference type="AlphaFoldDB" id="A0A832RVU3"/>
<protein>
    <recommendedName>
        <fullName evidence="1">Rubredoxin-like domain-containing protein</fullName>
    </recommendedName>
</protein>
<dbReference type="RefSeq" id="WP_042684315.1">
    <property type="nucleotide sequence ID" value="NZ_DUIH01000002.1"/>
</dbReference>
<name>A0A832RVU3_9EURY</name>
<dbReference type="GO" id="GO:0005506">
    <property type="term" value="F:iron ion binding"/>
    <property type="evidence" value="ECO:0007669"/>
    <property type="project" value="InterPro"/>
</dbReference>
<dbReference type="InterPro" id="IPR024934">
    <property type="entry name" value="Rubredoxin-like_dom"/>
</dbReference>
<dbReference type="SUPFAM" id="SSF57802">
    <property type="entry name" value="Rubredoxin-like"/>
    <property type="match status" value="2"/>
</dbReference>
<proteinExistence type="predicted"/>
<gene>
    <name evidence="2" type="ORF">HA299_00295</name>
</gene>
<dbReference type="InterPro" id="IPR048574">
    <property type="entry name" value="RUBY_RBDX"/>
</dbReference>
<accession>A0A832RVU3</accession>
<evidence type="ECO:0000313" key="2">
    <source>
        <dbReference type="EMBL" id="HIH69057.1"/>
    </source>
</evidence>
<evidence type="ECO:0000313" key="3">
    <source>
        <dbReference type="Proteomes" id="UP000600363"/>
    </source>
</evidence>
<organism evidence="2 3">
    <name type="scientific">Methermicoccus shengliensis</name>
    <dbReference type="NCBI Taxonomy" id="660064"/>
    <lineage>
        <taxon>Archaea</taxon>
        <taxon>Methanobacteriati</taxon>
        <taxon>Methanobacteriota</taxon>
        <taxon>Stenosarchaea group</taxon>
        <taxon>Methanomicrobia</taxon>
        <taxon>Methanosarcinales</taxon>
        <taxon>Methermicoccaceae</taxon>
        <taxon>Methermicoccus</taxon>
    </lineage>
</organism>